<dbReference type="InterPro" id="IPR029063">
    <property type="entry name" value="SAM-dependent_MTases_sf"/>
</dbReference>
<name>A0A916N7H7_9PROT</name>
<reference evidence="6" key="1">
    <citation type="submission" date="2021-04" db="EMBL/GenBank/DDBJ databases">
        <authorList>
            <person name="Hornung B."/>
        </authorList>
    </citation>
    <scope>NUCLEOTIDE SEQUENCE</scope>
    <source>
        <strain evidence="6">G5G6</strain>
    </source>
</reference>
<evidence type="ECO:0000256" key="1">
    <source>
        <dbReference type="ARBA" id="ARBA00022603"/>
    </source>
</evidence>
<gene>
    <name evidence="6" type="ORF">GTOL_10040</name>
</gene>
<feature type="compositionally biased region" description="Polar residues" evidence="4">
    <location>
        <begin position="1"/>
        <end position="13"/>
    </location>
</feature>
<dbReference type="RefSeq" id="WP_220634259.1">
    <property type="nucleotide sequence ID" value="NZ_CAJQUM010000001.1"/>
</dbReference>
<evidence type="ECO:0000313" key="7">
    <source>
        <dbReference type="Proteomes" id="UP000742786"/>
    </source>
</evidence>
<feature type="transmembrane region" description="Helical" evidence="5">
    <location>
        <begin position="27"/>
        <end position="44"/>
    </location>
</feature>
<dbReference type="Gene3D" id="3.40.50.150">
    <property type="entry name" value="Vaccinia Virus protein VP39"/>
    <property type="match status" value="1"/>
</dbReference>
<evidence type="ECO:0000256" key="4">
    <source>
        <dbReference type="SAM" id="MobiDB-lite"/>
    </source>
</evidence>
<dbReference type="AlphaFoldDB" id="A0A916N7H7"/>
<proteinExistence type="predicted"/>
<accession>A0A916N7H7</accession>
<dbReference type="SUPFAM" id="SSF53335">
    <property type="entry name" value="S-adenosyl-L-methionine-dependent methyltransferases"/>
    <property type="match status" value="1"/>
</dbReference>
<evidence type="ECO:0000256" key="5">
    <source>
        <dbReference type="SAM" id="Phobius"/>
    </source>
</evidence>
<feature type="region of interest" description="Disordered" evidence="4">
    <location>
        <begin position="1"/>
        <end position="22"/>
    </location>
</feature>
<keyword evidence="5" id="KW-1133">Transmembrane helix</keyword>
<evidence type="ECO:0000256" key="3">
    <source>
        <dbReference type="ARBA" id="ARBA00022691"/>
    </source>
</evidence>
<dbReference type="EMBL" id="CAJQUM010000001">
    <property type="protein sequence ID" value="CAG4882158.1"/>
    <property type="molecule type" value="Genomic_DNA"/>
</dbReference>
<comment type="caution">
    <text evidence="6">The sequence shown here is derived from an EMBL/GenBank/DDBJ whole genome shotgun (WGS) entry which is preliminary data.</text>
</comment>
<feature type="transmembrane region" description="Helical" evidence="5">
    <location>
        <begin position="50"/>
        <end position="72"/>
    </location>
</feature>
<keyword evidence="5" id="KW-0812">Transmembrane</keyword>
<dbReference type="PANTHER" id="PTHR13610">
    <property type="entry name" value="METHYLTRANSFERASE DOMAIN-CONTAINING PROTEIN"/>
    <property type="match status" value="1"/>
</dbReference>
<keyword evidence="1" id="KW-0489">Methyltransferase</keyword>
<dbReference type="GO" id="GO:0016279">
    <property type="term" value="F:protein-lysine N-methyltransferase activity"/>
    <property type="evidence" value="ECO:0007669"/>
    <property type="project" value="InterPro"/>
</dbReference>
<evidence type="ECO:0000313" key="6">
    <source>
        <dbReference type="EMBL" id="CAG4882158.1"/>
    </source>
</evidence>
<sequence>MTSATANTDSQDGGSSGKGRNPLPKPAIRALMVQLLAGAIIVGLARAWTILFLTALPMIAWAMIQAALATLLAHYFSMARWWLAIHMVFLPALVLTFSMSMPSWPFLAGFILLFLVHGATYRTQVPTHLSRRAVAKVVADLLPSRSELRCIDLGCGFGGVLSTLAMRRSDCEYHGIEGAILPFAVSWIRGRLAGYEVSWGDLWGVDLGIYDVVYAYLSPACMPALWTKVRREMRPGSLLISNSFPIPGVAPTQTVSPRPGANVYLWCLNQC</sequence>
<evidence type="ECO:0008006" key="8">
    <source>
        <dbReference type="Google" id="ProtNLM"/>
    </source>
</evidence>
<dbReference type="InterPro" id="IPR026170">
    <property type="entry name" value="FAM173A/B"/>
</dbReference>
<protein>
    <recommendedName>
        <fullName evidence="8">Class I SAM-dependent methyltransferase</fullName>
    </recommendedName>
</protein>
<feature type="transmembrane region" description="Helical" evidence="5">
    <location>
        <begin position="79"/>
        <end position="97"/>
    </location>
</feature>
<evidence type="ECO:0000256" key="2">
    <source>
        <dbReference type="ARBA" id="ARBA00022679"/>
    </source>
</evidence>
<keyword evidence="3" id="KW-0949">S-adenosyl-L-methionine</keyword>
<keyword evidence="7" id="KW-1185">Reference proteome</keyword>
<dbReference type="Proteomes" id="UP000742786">
    <property type="component" value="Unassembled WGS sequence"/>
</dbReference>
<dbReference type="GO" id="GO:0032259">
    <property type="term" value="P:methylation"/>
    <property type="evidence" value="ECO:0007669"/>
    <property type="project" value="UniProtKB-KW"/>
</dbReference>
<keyword evidence="2" id="KW-0808">Transferase</keyword>
<keyword evidence="5" id="KW-0472">Membrane</keyword>
<organism evidence="6 7">
    <name type="scientific">Georgfuchsia toluolica</name>
    <dbReference type="NCBI Taxonomy" id="424218"/>
    <lineage>
        <taxon>Bacteria</taxon>
        <taxon>Pseudomonadati</taxon>
        <taxon>Pseudomonadota</taxon>
        <taxon>Betaproteobacteria</taxon>
        <taxon>Nitrosomonadales</taxon>
        <taxon>Sterolibacteriaceae</taxon>
        <taxon>Georgfuchsia</taxon>
    </lineage>
</organism>
<dbReference type="PANTHER" id="PTHR13610:SF9">
    <property type="entry name" value="FI06469P"/>
    <property type="match status" value="1"/>
</dbReference>